<sequence>MSQGVDCFIPLIMTLNLTIFNQAFASTVC</sequence>
<dbReference type="EMBL" id="JH793451">
    <property type="protein sequence ID" value="ELQ43127.1"/>
    <property type="molecule type" value="Genomic_DNA"/>
</dbReference>
<evidence type="ECO:0000313" key="1">
    <source>
        <dbReference type="EMBL" id="ELQ43127.1"/>
    </source>
</evidence>
<dbReference type="AlphaFoldDB" id="A0AA97PQE3"/>
<dbReference type="Proteomes" id="UP000011086">
    <property type="component" value="Unassembled WGS sequence"/>
</dbReference>
<reference evidence="1" key="1">
    <citation type="journal article" date="2012" name="PLoS Genet.">
        <title>Comparative analysis of the genomes of two field isolates of the rice blast fungus Magnaporthe oryzae.</title>
        <authorList>
            <person name="Xue M."/>
            <person name="Yang J."/>
            <person name="Li Z."/>
            <person name="Hu S."/>
            <person name="Yao N."/>
            <person name="Dean R.A."/>
            <person name="Zhao W."/>
            <person name="Shen M."/>
            <person name="Zhang H."/>
            <person name="Li C."/>
            <person name="Liu L."/>
            <person name="Cao L."/>
            <person name="Xu X."/>
            <person name="Xing Y."/>
            <person name="Hsiang T."/>
            <person name="Zhang Z."/>
            <person name="Xu J.R."/>
            <person name="Peng Y.L."/>
        </authorList>
    </citation>
    <scope>NUCLEOTIDE SEQUENCE</scope>
    <source>
        <strain evidence="1">Y34</strain>
    </source>
</reference>
<proteinExistence type="predicted"/>
<organism evidence="1">
    <name type="scientific">Pyricularia oryzae (strain Y34)</name>
    <name type="common">Rice blast fungus</name>
    <name type="synonym">Magnaporthe oryzae</name>
    <dbReference type="NCBI Taxonomy" id="1143189"/>
    <lineage>
        <taxon>Eukaryota</taxon>
        <taxon>Fungi</taxon>
        <taxon>Dikarya</taxon>
        <taxon>Ascomycota</taxon>
        <taxon>Pezizomycotina</taxon>
        <taxon>Sordariomycetes</taxon>
        <taxon>Sordariomycetidae</taxon>
        <taxon>Magnaporthales</taxon>
        <taxon>Pyriculariaceae</taxon>
        <taxon>Pyricularia</taxon>
    </lineage>
</organism>
<name>A0AA97PQE3_PYRO3</name>
<protein>
    <submittedName>
        <fullName evidence="1">Uncharacterized protein</fullName>
    </submittedName>
</protein>
<gene>
    <name evidence="1" type="ORF">OOU_Y34scaffold00173g1</name>
</gene>
<accession>A0AA97PQE3</accession>